<evidence type="ECO:0000256" key="1">
    <source>
        <dbReference type="ARBA" id="ARBA00006484"/>
    </source>
</evidence>
<dbReference type="SUPFAM" id="SSF51735">
    <property type="entry name" value="NAD(P)-binding Rossmann-fold domains"/>
    <property type="match status" value="1"/>
</dbReference>
<protein>
    <submittedName>
        <fullName evidence="2">Short-chain dehydrogenase</fullName>
    </submittedName>
</protein>
<dbReference type="EMBL" id="CP042582">
    <property type="protein sequence ID" value="QEX23547.1"/>
    <property type="molecule type" value="Genomic_DNA"/>
</dbReference>
<dbReference type="Proteomes" id="UP000325797">
    <property type="component" value="Chromosome"/>
</dbReference>
<dbReference type="Gene3D" id="3.40.50.720">
    <property type="entry name" value="NAD(P)-binding Rossmann-like Domain"/>
    <property type="match status" value="1"/>
</dbReference>
<dbReference type="PANTHER" id="PTHR42879:SF2">
    <property type="entry name" value="3-OXOACYL-[ACYL-CARRIER-PROTEIN] REDUCTASE FABG"/>
    <property type="match status" value="1"/>
</dbReference>
<dbReference type="InterPro" id="IPR036291">
    <property type="entry name" value="NAD(P)-bd_dom_sf"/>
</dbReference>
<dbReference type="KEGG" id="hadh:FRZ61_34850"/>
<dbReference type="GO" id="GO:0032787">
    <property type="term" value="P:monocarboxylic acid metabolic process"/>
    <property type="evidence" value="ECO:0007669"/>
    <property type="project" value="UniProtKB-ARBA"/>
</dbReference>
<dbReference type="InterPro" id="IPR050259">
    <property type="entry name" value="SDR"/>
</dbReference>
<accession>A0A5J6N214</accession>
<comment type="similarity">
    <text evidence="1">Belongs to the short-chain dehydrogenases/reductases (SDR) family.</text>
</comment>
<keyword evidence="3" id="KW-1185">Reference proteome</keyword>
<dbReference type="CDD" id="cd05233">
    <property type="entry name" value="SDR_c"/>
    <property type="match status" value="1"/>
</dbReference>
<dbReference type="NCBIfam" id="NF005559">
    <property type="entry name" value="PRK07231.1"/>
    <property type="match status" value="1"/>
</dbReference>
<dbReference type="OrthoDB" id="7499742at2"/>
<gene>
    <name evidence="2" type="ORF">FRZ61_34850</name>
</gene>
<proteinExistence type="inferred from homology"/>
<evidence type="ECO:0000313" key="3">
    <source>
        <dbReference type="Proteomes" id="UP000325797"/>
    </source>
</evidence>
<dbReference type="PANTHER" id="PTHR42879">
    <property type="entry name" value="3-OXOACYL-(ACYL-CARRIER-PROTEIN) REDUCTASE"/>
    <property type="match status" value="1"/>
</dbReference>
<evidence type="ECO:0000313" key="2">
    <source>
        <dbReference type="EMBL" id="QEX23547.1"/>
    </source>
</evidence>
<dbReference type="RefSeq" id="WP_151118915.1">
    <property type="nucleotide sequence ID" value="NZ_CP042582.1"/>
</dbReference>
<dbReference type="PRINTS" id="PR00080">
    <property type="entry name" value="SDRFAMILY"/>
</dbReference>
<organism evidence="2 3">
    <name type="scientific">Hypericibacter adhaerens</name>
    <dbReference type="NCBI Taxonomy" id="2602016"/>
    <lineage>
        <taxon>Bacteria</taxon>
        <taxon>Pseudomonadati</taxon>
        <taxon>Pseudomonadota</taxon>
        <taxon>Alphaproteobacteria</taxon>
        <taxon>Rhodospirillales</taxon>
        <taxon>Dongiaceae</taxon>
        <taxon>Hypericibacter</taxon>
    </lineage>
</organism>
<sequence length="253" mass="27113">MARLQDKIAIVTGGSRGIGRAIVERFLAEGARVATTSQSEPKTPFPADERLVWLQADMSRADDVERLFAAAGDRFGGVDILVNNAGLQLERTIEQTSEAEWDRVMAVNLKSVFLCSRAAIPAFRRRGGGVIVNIGSYDGFVADPNLAAYCASKGGVHALTRAVAVDHGKDRIRCNAICPGWIETDMLEAYYRSLPDPAEARRRIGAIHPAGHTGKPVDIAALALWLASDEAAFVTGQLFTADGGLTAQAPQPR</sequence>
<dbReference type="InterPro" id="IPR020904">
    <property type="entry name" value="Sc_DH/Rdtase_CS"/>
</dbReference>
<dbReference type="PROSITE" id="PS00061">
    <property type="entry name" value="ADH_SHORT"/>
    <property type="match status" value="1"/>
</dbReference>
<dbReference type="AlphaFoldDB" id="A0A5J6N214"/>
<dbReference type="PRINTS" id="PR00081">
    <property type="entry name" value="GDHRDH"/>
</dbReference>
<dbReference type="FunFam" id="3.40.50.720:FF:000084">
    <property type="entry name" value="Short-chain dehydrogenase reductase"/>
    <property type="match status" value="1"/>
</dbReference>
<name>A0A5J6N214_9PROT</name>
<dbReference type="Pfam" id="PF13561">
    <property type="entry name" value="adh_short_C2"/>
    <property type="match status" value="1"/>
</dbReference>
<dbReference type="InterPro" id="IPR002347">
    <property type="entry name" value="SDR_fam"/>
</dbReference>
<reference evidence="2 3" key="1">
    <citation type="submission" date="2019-08" db="EMBL/GenBank/DDBJ databases">
        <title>Hyperibacter terrae gen. nov., sp. nov. and Hyperibacter viscosus sp. nov., two new members in the family Rhodospirillaceae isolated from the rhizosphere of Hypericum perforatum.</title>
        <authorList>
            <person name="Noviana Z."/>
        </authorList>
    </citation>
    <scope>NUCLEOTIDE SEQUENCE [LARGE SCALE GENOMIC DNA]</scope>
    <source>
        <strain evidence="2 3">R5959</strain>
    </source>
</reference>